<sequence length="72" mass="7657">MAVLASFSSRPSTKRQQALLALPKIEVALKRLSPEATTEEVLAAVQELLSKELGAEVAPVQKKAKKAAKASE</sequence>
<organism evidence="1 2">
    <name type="scientific">Enterobacter phage phiKDA1</name>
    <dbReference type="NCBI Taxonomy" id="1147139"/>
    <lineage>
        <taxon>Viruses</taxon>
        <taxon>Duplodnaviria</taxon>
        <taxon>Heunggongvirae</taxon>
        <taxon>Uroviricota</taxon>
        <taxon>Caudoviricetes</taxon>
        <taxon>Autographivirales</taxon>
        <taxon>Autoscriptoviridae</taxon>
        <taxon>Slopekvirinae</taxon>
        <taxon>Koutsourovirus</taxon>
        <taxon>Koutsourovirus Pec</taxon>
        <taxon>Koutsourovirus KDA1</taxon>
    </lineage>
</organism>
<dbReference type="EMBL" id="JQ267518">
    <property type="protein sequence ID" value="AFE86139.1"/>
    <property type="molecule type" value="Genomic_DNA"/>
</dbReference>
<gene>
    <name evidence="1" type="ORF">phiKDA1_46</name>
</gene>
<evidence type="ECO:0000313" key="1">
    <source>
        <dbReference type="EMBL" id="AFE86139.1"/>
    </source>
</evidence>
<protein>
    <submittedName>
        <fullName evidence="1">Uncharacterized protein</fullName>
    </submittedName>
</protein>
<keyword evidence="2" id="KW-1185">Reference proteome</keyword>
<proteinExistence type="predicted"/>
<dbReference type="Proteomes" id="UP000030740">
    <property type="component" value="Segment"/>
</dbReference>
<evidence type="ECO:0000313" key="2">
    <source>
        <dbReference type="Proteomes" id="UP000030740"/>
    </source>
</evidence>
<reference evidence="1 2" key="1">
    <citation type="submission" date="2011-12" db="EMBL/GenBank/DDBJ databases">
        <title>Genome of multiresistant Enterobacter cloacae podovirus phiKDA1 - a new EPS depolymerase producing member of phiKMV supergroup.</title>
        <authorList>
            <person name="Dabrowski K."/>
            <person name="Hejnowicz M.S."/>
            <person name="Gajewska J."/>
            <person name="Lobocka M.B."/>
        </authorList>
    </citation>
    <scope>NUCLEOTIDE SEQUENCE [LARGE SCALE GENOMIC DNA]</scope>
</reference>
<name>A0A0A6Z572_9CAUD</name>
<accession>A0A0A6Z572</accession>